<evidence type="ECO:0000313" key="6">
    <source>
        <dbReference type="Proteomes" id="UP000193986"/>
    </source>
</evidence>
<organism evidence="5 6">
    <name type="scientific">Naematelia encephala</name>
    <dbReference type="NCBI Taxonomy" id="71784"/>
    <lineage>
        <taxon>Eukaryota</taxon>
        <taxon>Fungi</taxon>
        <taxon>Dikarya</taxon>
        <taxon>Basidiomycota</taxon>
        <taxon>Agaricomycotina</taxon>
        <taxon>Tremellomycetes</taxon>
        <taxon>Tremellales</taxon>
        <taxon>Naemateliaceae</taxon>
        <taxon>Naematelia</taxon>
    </lineage>
</organism>
<dbReference type="PROSITE" id="PS51359">
    <property type="entry name" value="COX5B_2"/>
    <property type="match status" value="1"/>
</dbReference>
<reference evidence="5 6" key="1">
    <citation type="submission" date="2016-07" db="EMBL/GenBank/DDBJ databases">
        <title>Pervasive Adenine N6-methylation of Active Genes in Fungi.</title>
        <authorList>
            <consortium name="DOE Joint Genome Institute"/>
            <person name="Mondo S.J."/>
            <person name="Dannebaum R.O."/>
            <person name="Kuo R.C."/>
            <person name="Labutti K."/>
            <person name="Haridas S."/>
            <person name="Kuo A."/>
            <person name="Salamov A."/>
            <person name="Ahrendt S.R."/>
            <person name="Lipzen A."/>
            <person name="Sullivan W."/>
            <person name="Andreopoulos W.B."/>
            <person name="Clum A."/>
            <person name="Lindquist E."/>
            <person name="Daum C."/>
            <person name="Ramamoorthy G.K."/>
            <person name="Gryganskyi A."/>
            <person name="Culley D."/>
            <person name="Magnuson J.K."/>
            <person name="James T.Y."/>
            <person name="O'Malley M.A."/>
            <person name="Stajich J.E."/>
            <person name="Spatafora J.W."/>
            <person name="Visel A."/>
            <person name="Grigoriev I.V."/>
        </authorList>
    </citation>
    <scope>NUCLEOTIDE SEQUENCE [LARGE SCALE GENOMIC DNA]</scope>
    <source>
        <strain evidence="5 6">68-887.2</strain>
    </source>
</reference>
<dbReference type="OrthoDB" id="10249250at2759"/>
<gene>
    <name evidence="5" type="ORF">BCR39DRAFT_522394</name>
</gene>
<dbReference type="Gene3D" id="2.60.11.10">
    <property type="entry name" value="Cytochrome c oxidase, subunit Vb"/>
    <property type="match status" value="1"/>
</dbReference>
<evidence type="ECO:0000256" key="2">
    <source>
        <dbReference type="ARBA" id="ARBA00022833"/>
    </source>
</evidence>
<evidence type="ECO:0000256" key="1">
    <source>
        <dbReference type="ARBA" id="ARBA00022723"/>
    </source>
</evidence>
<feature type="binding site" evidence="3">
    <location>
        <position position="151"/>
    </location>
    <ligand>
        <name>Zn(2+)</name>
        <dbReference type="ChEBI" id="CHEBI:29105"/>
    </ligand>
</feature>
<accession>A0A1Y2BDR6</accession>
<dbReference type="PANTHER" id="PTHR10122:SF0">
    <property type="entry name" value="CYTOCHROME C OXIDASE SUBUNIT 5B, ISOFORM A-RELATED"/>
    <property type="match status" value="1"/>
</dbReference>
<proteinExistence type="predicted"/>
<dbReference type="InParanoid" id="A0A1Y2BDR6"/>
<dbReference type="InterPro" id="IPR002124">
    <property type="entry name" value="Cyt_c_oxidase_su5b"/>
</dbReference>
<dbReference type="Proteomes" id="UP000193986">
    <property type="component" value="Unassembled WGS sequence"/>
</dbReference>
<feature type="binding site" evidence="3">
    <location>
        <position position="116"/>
    </location>
    <ligand>
        <name>Zn(2+)</name>
        <dbReference type="ChEBI" id="CHEBI:29105"/>
    </ligand>
</feature>
<dbReference type="EMBL" id="MCFC01000008">
    <property type="protein sequence ID" value="ORY32924.1"/>
    <property type="molecule type" value="Genomic_DNA"/>
</dbReference>
<dbReference type="GO" id="GO:0006123">
    <property type="term" value="P:mitochondrial electron transport, cytochrome c to oxygen"/>
    <property type="evidence" value="ECO:0007669"/>
    <property type="project" value="InterPro"/>
</dbReference>
<dbReference type="PANTHER" id="PTHR10122">
    <property type="entry name" value="CYTOCHROME C OXIDASE SUBUNIT 5B, MITOCHONDRIAL"/>
    <property type="match status" value="1"/>
</dbReference>
<dbReference type="Pfam" id="PF01215">
    <property type="entry name" value="COX5B"/>
    <property type="match status" value="1"/>
</dbReference>
<feature type="binding site" evidence="3">
    <location>
        <position position="124"/>
    </location>
    <ligand>
        <name>Zn(2+)</name>
        <dbReference type="ChEBI" id="CHEBI:29105"/>
    </ligand>
</feature>
<keyword evidence="6" id="KW-1185">Reference proteome</keyword>
<dbReference type="GO" id="GO:0045277">
    <property type="term" value="C:respiratory chain complex IV"/>
    <property type="evidence" value="ECO:0007669"/>
    <property type="project" value="InterPro"/>
</dbReference>
<protein>
    <submittedName>
        <fullName evidence="5">Cytochrome c oxidase subunit VB-domain-containing protein</fullName>
    </submittedName>
</protein>
<evidence type="ECO:0000256" key="4">
    <source>
        <dbReference type="SAM" id="MobiDB-lite"/>
    </source>
</evidence>
<dbReference type="STRING" id="71784.A0A1Y2BDR6"/>
<evidence type="ECO:0000313" key="5">
    <source>
        <dbReference type="EMBL" id="ORY32924.1"/>
    </source>
</evidence>
<feature type="binding site" evidence="3">
    <location>
        <position position="148"/>
    </location>
    <ligand>
        <name>Zn(2+)</name>
        <dbReference type="ChEBI" id="CHEBI:29105"/>
    </ligand>
</feature>
<keyword evidence="2 3" id="KW-0862">Zinc</keyword>
<keyword evidence="1 3" id="KW-0479">Metal-binding</keyword>
<name>A0A1Y2BDR6_9TREE</name>
<dbReference type="GO" id="GO:0046872">
    <property type="term" value="F:metal ion binding"/>
    <property type="evidence" value="ECO:0007669"/>
    <property type="project" value="UniProtKB-KW"/>
</dbReference>
<evidence type="ECO:0000256" key="3">
    <source>
        <dbReference type="PIRSR" id="PIRSR602124-2"/>
    </source>
</evidence>
<dbReference type="AlphaFoldDB" id="A0A1Y2BDR6"/>
<dbReference type="InterPro" id="IPR036972">
    <property type="entry name" value="Cyt_c_oxidase_su5b_sf"/>
</dbReference>
<dbReference type="CDD" id="cd00924">
    <property type="entry name" value="Cyt_c_Oxidase_Vb"/>
    <property type="match status" value="1"/>
</dbReference>
<sequence>MASLIRSLRFVTLARHVSRSSTALPSFRAFSTSALRKADDHGHGHPAPPQIYGPGGKRGEIPTDADQATGIERFELIADAVGVDAFDWKPIDMTHMGTLDNPIEIFSLDTHRYIGCTGYPADSHDTIWMRLNHAELRKRSIRKRPCRCPECGCVYELKYHGPKEYLEEQIHDLEINGDKLG</sequence>
<feature type="region of interest" description="Disordered" evidence="4">
    <location>
        <begin position="35"/>
        <end position="64"/>
    </location>
</feature>
<dbReference type="GO" id="GO:0005740">
    <property type="term" value="C:mitochondrial envelope"/>
    <property type="evidence" value="ECO:0007669"/>
    <property type="project" value="InterPro"/>
</dbReference>
<comment type="caution">
    <text evidence="5">The sequence shown here is derived from an EMBL/GenBank/DDBJ whole genome shotgun (WGS) entry which is preliminary data.</text>
</comment>
<dbReference type="FunCoup" id="A0A1Y2BDR6">
    <property type="interactions" value="194"/>
</dbReference>
<dbReference type="SUPFAM" id="SSF57802">
    <property type="entry name" value="Rubredoxin-like"/>
    <property type="match status" value="1"/>
</dbReference>